<keyword evidence="4" id="KW-1185">Reference proteome</keyword>
<proteinExistence type="predicted"/>
<dbReference type="Proteomes" id="UP000036403">
    <property type="component" value="Unassembled WGS sequence"/>
</dbReference>
<evidence type="ECO:0000256" key="1">
    <source>
        <dbReference type="SAM" id="MobiDB-lite"/>
    </source>
</evidence>
<dbReference type="STRING" id="67767.A0A0J7KFM1"/>
<dbReference type="InterPro" id="IPR050951">
    <property type="entry name" value="Retrovirus_Pol_polyprotein"/>
</dbReference>
<feature type="domain" description="Integrase catalytic" evidence="2">
    <location>
        <begin position="1"/>
        <end position="150"/>
    </location>
</feature>
<dbReference type="AlphaFoldDB" id="A0A0J7KFM1"/>
<evidence type="ECO:0000313" key="3">
    <source>
        <dbReference type="EMBL" id="KMQ89223.1"/>
    </source>
</evidence>
<dbReference type="Pfam" id="PF00665">
    <property type="entry name" value="rve"/>
    <property type="match status" value="1"/>
</dbReference>
<name>A0A0J7KFM1_LASNI</name>
<dbReference type="SUPFAM" id="SSF53098">
    <property type="entry name" value="Ribonuclease H-like"/>
    <property type="match status" value="1"/>
</dbReference>
<organism evidence="3 4">
    <name type="scientific">Lasius niger</name>
    <name type="common">Black garden ant</name>
    <dbReference type="NCBI Taxonomy" id="67767"/>
    <lineage>
        <taxon>Eukaryota</taxon>
        <taxon>Metazoa</taxon>
        <taxon>Ecdysozoa</taxon>
        <taxon>Arthropoda</taxon>
        <taxon>Hexapoda</taxon>
        <taxon>Insecta</taxon>
        <taxon>Pterygota</taxon>
        <taxon>Neoptera</taxon>
        <taxon>Endopterygota</taxon>
        <taxon>Hymenoptera</taxon>
        <taxon>Apocrita</taxon>
        <taxon>Aculeata</taxon>
        <taxon>Formicoidea</taxon>
        <taxon>Formicidae</taxon>
        <taxon>Formicinae</taxon>
        <taxon>Lasius</taxon>
        <taxon>Lasius</taxon>
    </lineage>
</organism>
<feature type="region of interest" description="Disordered" evidence="1">
    <location>
        <begin position="276"/>
        <end position="334"/>
    </location>
</feature>
<dbReference type="EMBL" id="LBMM01008012">
    <property type="protein sequence ID" value="KMQ89223.1"/>
    <property type="molecule type" value="Genomic_DNA"/>
</dbReference>
<dbReference type="GO" id="GO:0015074">
    <property type="term" value="P:DNA integration"/>
    <property type="evidence" value="ECO:0007669"/>
    <property type="project" value="InterPro"/>
</dbReference>
<protein>
    <submittedName>
        <fullName evidence="3">Integrase domain containing protein</fullName>
    </submittedName>
</protein>
<sequence length="334" mass="38499">MPWSRIHLDYAGPINGFYYLVIVDAYSNYPEVFKVRTMSSAKTIDSLCEAFSRQGVCDTIVSDNGTQLVSSEFERFCKLNGIEHITSAPYHPQSNGRAERFVGLLKEGLRKLRSTGNSDEVLRKFLMCYRYTPLHALGNKSPFQLMTGREMKTRLDLVKPPPDPPADRDRDSEMEARFNARYSAKWKEFQVGDTIYYKHYRNNAWEWLPGTIIKREGAVNYVIRTEADTGERQVRRHANQLKLRYESTPEEDNVLLDLFDLSPSLGTYEPLIIPHQQQAADADRQPQEDDANESLYEDAQEDVQQPTEPEEVAPPRRSERAAAAKPEGFYKHFY</sequence>
<comment type="caution">
    <text evidence="3">The sequence shown here is derived from an EMBL/GenBank/DDBJ whole genome shotgun (WGS) entry which is preliminary data.</text>
</comment>
<dbReference type="InterPro" id="IPR012337">
    <property type="entry name" value="RNaseH-like_sf"/>
</dbReference>
<dbReference type="Gene3D" id="3.30.420.10">
    <property type="entry name" value="Ribonuclease H-like superfamily/Ribonuclease H"/>
    <property type="match status" value="1"/>
</dbReference>
<dbReference type="FunFam" id="3.30.420.10:FF:000063">
    <property type="entry name" value="Retrovirus-related Pol polyprotein from transposon 297-like Protein"/>
    <property type="match status" value="1"/>
</dbReference>
<evidence type="ECO:0000259" key="2">
    <source>
        <dbReference type="PROSITE" id="PS50994"/>
    </source>
</evidence>
<feature type="compositionally biased region" description="Acidic residues" evidence="1">
    <location>
        <begin position="288"/>
        <end position="301"/>
    </location>
</feature>
<reference evidence="3 4" key="1">
    <citation type="submission" date="2015-04" db="EMBL/GenBank/DDBJ databases">
        <title>Lasius niger genome sequencing.</title>
        <authorList>
            <person name="Konorov E.A."/>
            <person name="Nikitin M.A."/>
            <person name="Kirill M.V."/>
            <person name="Chang P."/>
        </authorList>
    </citation>
    <scope>NUCLEOTIDE SEQUENCE [LARGE SCALE GENOMIC DNA]</scope>
    <source>
        <tissue evidence="3">Whole</tissue>
    </source>
</reference>
<accession>A0A0J7KFM1</accession>
<dbReference type="InterPro" id="IPR036397">
    <property type="entry name" value="RNaseH_sf"/>
</dbReference>
<dbReference type="PANTHER" id="PTHR37984">
    <property type="entry name" value="PROTEIN CBG26694"/>
    <property type="match status" value="1"/>
</dbReference>
<dbReference type="GO" id="GO:0003676">
    <property type="term" value="F:nucleic acid binding"/>
    <property type="evidence" value="ECO:0007669"/>
    <property type="project" value="InterPro"/>
</dbReference>
<feature type="compositionally biased region" description="Basic and acidic residues" evidence="1">
    <location>
        <begin position="313"/>
        <end position="322"/>
    </location>
</feature>
<dbReference type="PANTHER" id="PTHR37984:SF5">
    <property type="entry name" value="PROTEIN NYNRIN-LIKE"/>
    <property type="match status" value="1"/>
</dbReference>
<dbReference type="OrthoDB" id="7554888at2759"/>
<evidence type="ECO:0000313" key="4">
    <source>
        <dbReference type="Proteomes" id="UP000036403"/>
    </source>
</evidence>
<gene>
    <name evidence="3" type="ORF">RF55_11170</name>
</gene>
<dbReference type="PaxDb" id="67767-A0A0J7KFM1"/>
<dbReference type="PROSITE" id="PS50994">
    <property type="entry name" value="INTEGRASE"/>
    <property type="match status" value="1"/>
</dbReference>
<dbReference type="InterPro" id="IPR001584">
    <property type="entry name" value="Integrase_cat-core"/>
</dbReference>